<dbReference type="GO" id="GO:0007030">
    <property type="term" value="P:Golgi organization"/>
    <property type="evidence" value="ECO:0007669"/>
    <property type="project" value="InterPro"/>
</dbReference>
<dbReference type="InterPro" id="IPR019177">
    <property type="entry name" value="Golgin_subfamily_A_member_5"/>
</dbReference>
<evidence type="ECO:0000256" key="3">
    <source>
        <dbReference type="ARBA" id="ARBA00022989"/>
    </source>
</evidence>
<keyword evidence="5" id="KW-0175">Coiled coil</keyword>
<evidence type="ECO:0000256" key="6">
    <source>
        <dbReference type="ARBA" id="ARBA00023136"/>
    </source>
</evidence>
<evidence type="ECO:0000256" key="7">
    <source>
        <dbReference type="SAM" id="MobiDB-lite"/>
    </source>
</evidence>
<feature type="region of interest" description="Disordered" evidence="7">
    <location>
        <begin position="307"/>
        <end position="335"/>
    </location>
</feature>
<evidence type="ECO:0000313" key="9">
    <source>
        <dbReference type="Proteomes" id="UP000834106"/>
    </source>
</evidence>
<dbReference type="SUPFAM" id="SSF47676">
    <property type="entry name" value="Conserved domain common to transcription factors TFIIS, elongin A, CRSP70"/>
    <property type="match status" value="1"/>
</dbReference>
<evidence type="ECO:0000256" key="1">
    <source>
        <dbReference type="ARBA" id="ARBA00004194"/>
    </source>
</evidence>
<dbReference type="Proteomes" id="UP000834106">
    <property type="component" value="Chromosome 5"/>
</dbReference>
<keyword evidence="6" id="KW-0472">Membrane</keyword>
<keyword evidence="3" id="KW-1133">Transmembrane helix</keyword>
<keyword evidence="2" id="KW-0812">Transmembrane</keyword>
<dbReference type="AlphaFoldDB" id="A0AAD2DRQ7"/>
<organism evidence="8 9">
    <name type="scientific">Fraxinus pennsylvanica</name>
    <dbReference type="NCBI Taxonomy" id="56036"/>
    <lineage>
        <taxon>Eukaryota</taxon>
        <taxon>Viridiplantae</taxon>
        <taxon>Streptophyta</taxon>
        <taxon>Embryophyta</taxon>
        <taxon>Tracheophyta</taxon>
        <taxon>Spermatophyta</taxon>
        <taxon>Magnoliopsida</taxon>
        <taxon>eudicotyledons</taxon>
        <taxon>Gunneridae</taxon>
        <taxon>Pentapetalae</taxon>
        <taxon>asterids</taxon>
        <taxon>lamiids</taxon>
        <taxon>Lamiales</taxon>
        <taxon>Oleaceae</taxon>
        <taxon>Oleeae</taxon>
        <taxon>Fraxinus</taxon>
    </lineage>
</organism>
<proteinExistence type="predicted"/>
<reference evidence="8" key="1">
    <citation type="submission" date="2023-05" db="EMBL/GenBank/DDBJ databases">
        <authorList>
            <person name="Huff M."/>
        </authorList>
    </citation>
    <scope>NUCLEOTIDE SEQUENCE</scope>
</reference>
<evidence type="ECO:0000256" key="5">
    <source>
        <dbReference type="ARBA" id="ARBA00023054"/>
    </source>
</evidence>
<evidence type="ECO:0000256" key="4">
    <source>
        <dbReference type="ARBA" id="ARBA00023034"/>
    </source>
</evidence>
<accession>A0AAD2DRQ7</accession>
<protein>
    <submittedName>
        <fullName evidence="8">Uncharacterized protein</fullName>
    </submittedName>
</protein>
<dbReference type="GO" id="GO:0031985">
    <property type="term" value="C:Golgi cisterna"/>
    <property type="evidence" value="ECO:0007669"/>
    <property type="project" value="TreeGrafter"/>
</dbReference>
<evidence type="ECO:0000256" key="2">
    <source>
        <dbReference type="ARBA" id="ARBA00022692"/>
    </source>
</evidence>
<dbReference type="GO" id="GO:0000139">
    <property type="term" value="C:Golgi membrane"/>
    <property type="evidence" value="ECO:0007669"/>
    <property type="project" value="UniProtKB-SubCell"/>
</dbReference>
<dbReference type="GO" id="GO:0000301">
    <property type="term" value="P:retrograde transport, vesicle recycling within Golgi"/>
    <property type="evidence" value="ECO:0007669"/>
    <property type="project" value="TreeGrafter"/>
</dbReference>
<name>A0AAD2DRQ7_9LAMI</name>
<dbReference type="PANTHER" id="PTHR13815:SF7">
    <property type="entry name" value="GOLGIN SUBFAMILY A MEMBER 5"/>
    <property type="match status" value="1"/>
</dbReference>
<gene>
    <name evidence="8" type="ORF">FPE_LOCUS8885</name>
</gene>
<dbReference type="PANTHER" id="PTHR13815">
    <property type="entry name" value="GOLGIN-84"/>
    <property type="match status" value="1"/>
</dbReference>
<dbReference type="InterPro" id="IPR035441">
    <property type="entry name" value="TFIIS/LEDGF_dom_sf"/>
</dbReference>
<sequence length="568" mass="64258">MSTPNVKSVMSIWTQEMEQRMEFTKELEQNCLISSVTTYTELLDLQKQLFKSQIQQLKYLVKTHRELTGVNPLSPEMVAGRLSIKTDIVKVLPDLEELDKHFIDEKIALMKKEKSFSGQVKLMESILQIENPSVLSWLLIKGGMMILATWLSQAAMEEQTSVLNIILKVLHILPLQMAFLAQKTIIYKIVTKLQFYWTPGLDISKSARTLLTKWSNMSAKSQDSKDGKSQSVLLYETRDPREVQMVENPDQSTTLKIPKLDPHQEYIVLSDSDDEAPQQEGRNQVPDFIPEHLIKYWHFVADPRNWRDQKNRSSKSTRLIQGQEASGEGSSSKNDMAGEDWIMDLDLGLVDGVLEFWARARACLSLIMRLKYYKQTQLETIATEKAAAEFKLEKEVKRLQEAQLEPERGRASRRASSSCEEDADMEALEYGSVIGIEFPGRLNSIRPRDSSSPAIEVSSETMISSCSRFFTKAIFVNTKPNLLTYPAFFLSRNLSIHLHQVSAVASESVSSSAFKKIQIQRDDAVSAVASESVSSSAFKKIQIQRDDAAFDAYVIGKEDAPGIVVLHE</sequence>
<dbReference type="EMBL" id="OU503040">
    <property type="protein sequence ID" value="CAI9761455.1"/>
    <property type="molecule type" value="Genomic_DNA"/>
</dbReference>
<keyword evidence="9" id="KW-1185">Reference proteome</keyword>
<evidence type="ECO:0000313" key="8">
    <source>
        <dbReference type="EMBL" id="CAI9761455.1"/>
    </source>
</evidence>
<keyword evidence="4" id="KW-0333">Golgi apparatus</keyword>
<comment type="subcellular location">
    <subcellularLocation>
        <location evidence="1">Golgi apparatus membrane</location>
        <topology evidence="1">Single-pass membrane protein</topology>
    </subcellularLocation>
</comment>
<feature type="compositionally biased region" description="Low complexity" evidence="7">
    <location>
        <begin position="321"/>
        <end position="332"/>
    </location>
</feature>